<dbReference type="SUPFAM" id="SSF56219">
    <property type="entry name" value="DNase I-like"/>
    <property type="match status" value="1"/>
</dbReference>
<reference evidence="2" key="1">
    <citation type="submission" date="2024-04" db="UniProtKB">
        <authorList>
            <consortium name="EnsemblMetazoa"/>
        </authorList>
    </citation>
    <scope>IDENTIFICATION</scope>
    <source>
        <strain evidence="2">EBRO</strain>
    </source>
</reference>
<sequence>MANTTFRTINFASININAMSSPNKINALITFLRTVNADIVFLQEVYDPNLTLPGFNTVTNVNETNRGTAIALKDHYQFSHVERSLDSRLISVRFENSTTLCNIYAPSGSHRKQEREVFFNRTLANHLRSATQHVLLAGDFNSIIMSKDATGCGNISAALKNVTKSMSMCDSWEALKGNYVEYSFIARGFGSRIDRIYVSSNLKSQLRNTDMHLVAFSDHKAITVRLCLPNVPDQRRNSYWQLRPHILTQENIKEFQCKWNSWTRQRRNFDSWIAWWIRCAKPKIKSFFRWKTSEKFKEFRLQNDALYTQLKAAHERYLTNPDELANINCIKGKILLIQKRFSEDYARINEVRMCGENMTTFQLGQRRKKCTYIDKLTTDDGTNLHDKQDIERYISDYYKILYAAENTGTDESFRATRIIPEGCTINRDCMQEIYFDELNLAIKKSASKKSPGPDGIPIEFYRSTLEIIRRELVLIMNEALNGHVPQQFVSGVIVLVKKKGGGSTLASFRPISLLNTDYKLLARIIKLRLDAIISQWQIISPAQKCSNRPANIFQAILSVKEKIVKHKLERRSGKLISFDLSQAFDRVDRKFLLASMENMGFHPELVKLLKRLGDQSSSQILINGSLSPAFPIQRSVRQGDPLSMHLFVLYLQPLINKIEGICSEPGDLVVAYADDISVVLSSAEKIERVRRIFDAFSICSGAKLNVQKTIALDIGMVTPKNRITVPWLRTVERLRLLGILFSNNIRDAAGQNWDIIIQKFRNLVWLHRVRDLNLVQKVILLNTFLLPKLWFVASVCGSRASDIAKVTSIVGSLLWNGSGGIRVPLQQLALPRDRGGLNLHIPEVKAIALLVNRYVAEQQSLEFGAQHISCVRNPPDITSIPSSYPCLRSVVQRLAYAPSMLTKEPSTKGFSKLIVGRLPGPKILSQASTQIDWKMVWKKIHCKKLSSEQRSGLYLLVNGKISHGELLMKMGRTSSVSCMYCIERDTLEHKFTLCTRVIAAWDLLQQCIRNVVPGFQPSFQCLRFPVFAGITASQSYNVIRLFANYIIHIVGNNDAAIDLTVLKSCLCL</sequence>
<dbReference type="Pfam" id="PF03372">
    <property type="entry name" value="Exo_endo_phos"/>
    <property type="match status" value="1"/>
</dbReference>
<dbReference type="PROSITE" id="PS50878">
    <property type="entry name" value="RT_POL"/>
    <property type="match status" value="1"/>
</dbReference>
<proteinExistence type="predicted"/>
<dbReference type="CDD" id="cd01650">
    <property type="entry name" value="RT_nLTR_like"/>
    <property type="match status" value="1"/>
</dbReference>
<dbReference type="AlphaFoldDB" id="A0AAG5DMJ3"/>
<dbReference type="SUPFAM" id="SSF56672">
    <property type="entry name" value="DNA/RNA polymerases"/>
    <property type="match status" value="1"/>
</dbReference>
<dbReference type="InterPro" id="IPR005135">
    <property type="entry name" value="Endo/exonuclease/phosphatase"/>
</dbReference>
<dbReference type="Pfam" id="PF00078">
    <property type="entry name" value="RVT_1"/>
    <property type="match status" value="1"/>
</dbReference>
<name>A0AAG5DMJ3_ANOAO</name>
<dbReference type="PANTHER" id="PTHR19446">
    <property type="entry name" value="REVERSE TRANSCRIPTASES"/>
    <property type="match status" value="1"/>
</dbReference>
<dbReference type="GO" id="GO:0071897">
    <property type="term" value="P:DNA biosynthetic process"/>
    <property type="evidence" value="ECO:0007669"/>
    <property type="project" value="UniProtKB-ARBA"/>
</dbReference>
<keyword evidence="3" id="KW-1185">Reference proteome</keyword>
<evidence type="ECO:0000259" key="1">
    <source>
        <dbReference type="PROSITE" id="PS50878"/>
    </source>
</evidence>
<dbReference type="InterPro" id="IPR000477">
    <property type="entry name" value="RT_dom"/>
</dbReference>
<evidence type="ECO:0000313" key="2">
    <source>
        <dbReference type="EnsemblMetazoa" id="ENSAATROPP012145"/>
    </source>
</evidence>
<feature type="domain" description="Reverse transcriptase" evidence="1">
    <location>
        <begin position="477"/>
        <end position="741"/>
    </location>
</feature>
<dbReference type="InterPro" id="IPR036691">
    <property type="entry name" value="Endo/exonu/phosph_ase_sf"/>
</dbReference>
<dbReference type="GO" id="GO:0003824">
    <property type="term" value="F:catalytic activity"/>
    <property type="evidence" value="ECO:0007669"/>
    <property type="project" value="InterPro"/>
</dbReference>
<dbReference type="InterPro" id="IPR043502">
    <property type="entry name" value="DNA/RNA_pol_sf"/>
</dbReference>
<protein>
    <recommendedName>
        <fullName evidence="1">Reverse transcriptase domain-containing protein</fullName>
    </recommendedName>
</protein>
<accession>A0AAG5DMJ3</accession>
<dbReference type="Proteomes" id="UP000075880">
    <property type="component" value="Unassembled WGS sequence"/>
</dbReference>
<dbReference type="EnsemblMetazoa" id="ENSAATROPT013355">
    <property type="protein sequence ID" value="ENSAATROPP012145"/>
    <property type="gene ID" value="ENSAATROPG010861"/>
</dbReference>
<dbReference type="CDD" id="cd09076">
    <property type="entry name" value="L1-EN"/>
    <property type="match status" value="1"/>
</dbReference>
<evidence type="ECO:0000313" key="3">
    <source>
        <dbReference type="Proteomes" id="UP000075880"/>
    </source>
</evidence>
<dbReference type="Gene3D" id="3.60.10.10">
    <property type="entry name" value="Endonuclease/exonuclease/phosphatase"/>
    <property type="match status" value="1"/>
</dbReference>
<organism evidence="2 3">
    <name type="scientific">Anopheles atroparvus</name>
    <name type="common">European mosquito</name>
    <dbReference type="NCBI Taxonomy" id="41427"/>
    <lineage>
        <taxon>Eukaryota</taxon>
        <taxon>Metazoa</taxon>
        <taxon>Ecdysozoa</taxon>
        <taxon>Arthropoda</taxon>
        <taxon>Hexapoda</taxon>
        <taxon>Insecta</taxon>
        <taxon>Pterygota</taxon>
        <taxon>Neoptera</taxon>
        <taxon>Endopterygota</taxon>
        <taxon>Diptera</taxon>
        <taxon>Nematocera</taxon>
        <taxon>Culicoidea</taxon>
        <taxon>Culicidae</taxon>
        <taxon>Anophelinae</taxon>
        <taxon>Anopheles</taxon>
    </lineage>
</organism>